<dbReference type="AlphaFoldDB" id="A0AAD5RD37"/>
<keyword evidence="3" id="KW-1185">Reference proteome</keyword>
<name>A0AAD5RD37_PARTN</name>
<evidence type="ECO:0000313" key="3">
    <source>
        <dbReference type="Proteomes" id="UP001196413"/>
    </source>
</evidence>
<evidence type="ECO:0000256" key="1">
    <source>
        <dbReference type="SAM" id="MobiDB-lite"/>
    </source>
</evidence>
<dbReference type="Proteomes" id="UP001196413">
    <property type="component" value="Unassembled WGS sequence"/>
</dbReference>
<accession>A0AAD5RD37</accession>
<comment type="caution">
    <text evidence="2">The sequence shown here is derived from an EMBL/GenBank/DDBJ whole genome shotgun (WGS) entry which is preliminary data.</text>
</comment>
<gene>
    <name evidence="2" type="ORF">KIN20_036622</name>
</gene>
<reference evidence="2" key="1">
    <citation type="submission" date="2021-06" db="EMBL/GenBank/DDBJ databases">
        <title>Parelaphostrongylus tenuis whole genome reference sequence.</title>
        <authorList>
            <person name="Garwood T.J."/>
            <person name="Larsen P.A."/>
            <person name="Fountain-Jones N.M."/>
            <person name="Garbe J.R."/>
            <person name="Macchietto M.G."/>
            <person name="Kania S.A."/>
            <person name="Gerhold R.W."/>
            <person name="Richards J.E."/>
            <person name="Wolf T.M."/>
        </authorList>
    </citation>
    <scope>NUCLEOTIDE SEQUENCE</scope>
    <source>
        <strain evidence="2">MNPRO001-30</strain>
        <tissue evidence="2">Meninges</tissue>
    </source>
</reference>
<evidence type="ECO:0000313" key="2">
    <source>
        <dbReference type="EMBL" id="KAJ1374034.1"/>
    </source>
</evidence>
<feature type="compositionally biased region" description="Basic and acidic residues" evidence="1">
    <location>
        <begin position="45"/>
        <end position="56"/>
    </location>
</feature>
<sequence length="67" mass="7485">MRSTRGSNPTLEGRCGVPSDNVHSGVDGDEQNGRRRKRQPYVSECDQHGDRTDSRRTCGVRPTTAQR</sequence>
<organism evidence="2 3">
    <name type="scientific">Parelaphostrongylus tenuis</name>
    <name type="common">Meningeal worm</name>
    <dbReference type="NCBI Taxonomy" id="148309"/>
    <lineage>
        <taxon>Eukaryota</taxon>
        <taxon>Metazoa</taxon>
        <taxon>Ecdysozoa</taxon>
        <taxon>Nematoda</taxon>
        <taxon>Chromadorea</taxon>
        <taxon>Rhabditida</taxon>
        <taxon>Rhabditina</taxon>
        <taxon>Rhabditomorpha</taxon>
        <taxon>Strongyloidea</taxon>
        <taxon>Metastrongylidae</taxon>
        <taxon>Parelaphostrongylus</taxon>
    </lineage>
</organism>
<feature type="compositionally biased region" description="Polar residues" evidence="1">
    <location>
        <begin position="1"/>
        <end position="10"/>
    </location>
</feature>
<proteinExistence type="predicted"/>
<feature type="region of interest" description="Disordered" evidence="1">
    <location>
        <begin position="1"/>
        <end position="67"/>
    </location>
</feature>
<protein>
    <submittedName>
        <fullName evidence="2">Uncharacterized protein</fullName>
    </submittedName>
</protein>
<dbReference type="EMBL" id="JAHQIW010007378">
    <property type="protein sequence ID" value="KAJ1374034.1"/>
    <property type="molecule type" value="Genomic_DNA"/>
</dbReference>